<dbReference type="Gene3D" id="3.40.50.2300">
    <property type="match status" value="1"/>
</dbReference>
<feature type="domain" description="PAC" evidence="10">
    <location>
        <begin position="341"/>
        <end position="393"/>
    </location>
</feature>
<dbReference type="GO" id="GO:0000160">
    <property type="term" value="P:phosphorelay signal transduction system"/>
    <property type="evidence" value="ECO:0007669"/>
    <property type="project" value="InterPro"/>
</dbReference>
<proteinExistence type="predicted"/>
<evidence type="ECO:0000256" key="1">
    <source>
        <dbReference type="ARBA" id="ARBA00000085"/>
    </source>
</evidence>
<keyword evidence="3 6" id="KW-0597">Phosphoprotein</keyword>
<keyword evidence="5" id="KW-0418">Kinase</keyword>
<dbReference type="InterPro" id="IPR052162">
    <property type="entry name" value="Sensor_kinase/Photoreceptor"/>
</dbReference>
<dbReference type="PROSITE" id="PS50113">
    <property type="entry name" value="PAC"/>
    <property type="match status" value="2"/>
</dbReference>
<keyword evidence="7" id="KW-0175">Coiled coil</keyword>
<dbReference type="Pfam" id="PF00072">
    <property type="entry name" value="Response_reg"/>
    <property type="match status" value="1"/>
</dbReference>
<dbReference type="InterPro" id="IPR001789">
    <property type="entry name" value="Sig_transdc_resp-reg_receiver"/>
</dbReference>
<dbReference type="NCBIfam" id="TIGR00229">
    <property type="entry name" value="sensory_box"/>
    <property type="match status" value="2"/>
</dbReference>
<feature type="coiled-coil region" evidence="7">
    <location>
        <begin position="118"/>
        <end position="149"/>
    </location>
</feature>
<accession>E1YB51</accession>
<dbReference type="InterPro" id="IPR001610">
    <property type="entry name" value="PAC"/>
</dbReference>
<feature type="domain" description="Response regulatory" evidence="8">
    <location>
        <begin position="5"/>
        <end position="120"/>
    </location>
</feature>
<evidence type="ECO:0000256" key="5">
    <source>
        <dbReference type="ARBA" id="ARBA00022777"/>
    </source>
</evidence>
<dbReference type="AlphaFoldDB" id="E1YB51"/>
<comment type="catalytic activity">
    <reaction evidence="1">
        <text>ATP + protein L-histidine = ADP + protein N-phospho-L-histidine.</text>
        <dbReference type="EC" id="2.7.13.3"/>
    </reaction>
</comment>
<dbReference type="CDD" id="cd00130">
    <property type="entry name" value="PAS"/>
    <property type="match status" value="2"/>
</dbReference>
<evidence type="ECO:0000256" key="3">
    <source>
        <dbReference type="ARBA" id="ARBA00022553"/>
    </source>
</evidence>
<name>E1YB51_9BACT</name>
<dbReference type="EMBL" id="FR695867">
    <property type="protein sequence ID" value="CBX27728.1"/>
    <property type="molecule type" value="Genomic_DNA"/>
</dbReference>
<dbReference type="InterPro" id="IPR000014">
    <property type="entry name" value="PAS"/>
</dbReference>
<gene>
    <name evidence="11" type="ORF">N47_C17860</name>
</gene>
<dbReference type="EC" id="2.7.13.3" evidence="2"/>
<dbReference type="InterPro" id="IPR013656">
    <property type="entry name" value="PAS_4"/>
</dbReference>
<dbReference type="GO" id="GO:0004673">
    <property type="term" value="F:protein histidine kinase activity"/>
    <property type="evidence" value="ECO:0007669"/>
    <property type="project" value="UniProtKB-EC"/>
</dbReference>
<feature type="modified residue" description="4-aspartylphosphate" evidence="6">
    <location>
        <position position="55"/>
    </location>
</feature>
<dbReference type="Pfam" id="PF08448">
    <property type="entry name" value="PAS_4"/>
    <property type="match status" value="1"/>
</dbReference>
<dbReference type="Gene3D" id="3.30.450.20">
    <property type="entry name" value="PAS domain"/>
    <property type="match status" value="2"/>
</dbReference>
<dbReference type="CDD" id="cd17534">
    <property type="entry name" value="REC_DC-like"/>
    <property type="match status" value="1"/>
</dbReference>
<dbReference type="SUPFAM" id="SSF55785">
    <property type="entry name" value="PYP-like sensor domain (PAS domain)"/>
    <property type="match status" value="2"/>
</dbReference>
<dbReference type="SMART" id="SM00086">
    <property type="entry name" value="PAC"/>
    <property type="match status" value="2"/>
</dbReference>
<reference evidence="11" key="1">
    <citation type="journal article" date="2011" name="Environ. Microbiol.">
        <title>Genomic insights into the metabolic potential of the polycyclic aromatic hydrocarbon degrading sulfate-reducing Deltaproteobacterium N47.</title>
        <authorList>
            <person name="Bergmann F."/>
            <person name="Selesi D."/>
            <person name="Weinmaier T."/>
            <person name="Tischler P."/>
            <person name="Rattei T."/>
            <person name="Meckenstock R.U."/>
        </authorList>
    </citation>
    <scope>NUCLEOTIDE SEQUENCE</scope>
</reference>
<evidence type="ECO:0000259" key="10">
    <source>
        <dbReference type="PROSITE" id="PS50113"/>
    </source>
</evidence>
<dbReference type="PROSITE" id="PS50112">
    <property type="entry name" value="PAS"/>
    <property type="match status" value="2"/>
</dbReference>
<evidence type="ECO:0000259" key="8">
    <source>
        <dbReference type="PROSITE" id="PS50110"/>
    </source>
</evidence>
<evidence type="ECO:0000256" key="4">
    <source>
        <dbReference type="ARBA" id="ARBA00022679"/>
    </source>
</evidence>
<evidence type="ECO:0000313" key="11">
    <source>
        <dbReference type="EMBL" id="CBX27728.1"/>
    </source>
</evidence>
<evidence type="ECO:0000256" key="6">
    <source>
        <dbReference type="PROSITE-ProRule" id="PRU00169"/>
    </source>
</evidence>
<dbReference type="InterPro" id="IPR011006">
    <property type="entry name" value="CheY-like_superfamily"/>
</dbReference>
<evidence type="ECO:0000256" key="7">
    <source>
        <dbReference type="SAM" id="Coils"/>
    </source>
</evidence>
<protein>
    <recommendedName>
        <fullName evidence="2">histidine kinase</fullName>
        <ecNumber evidence="2">2.7.13.3</ecNumber>
    </recommendedName>
</protein>
<evidence type="ECO:0000256" key="2">
    <source>
        <dbReference type="ARBA" id="ARBA00012438"/>
    </source>
</evidence>
<dbReference type="InterPro" id="IPR035965">
    <property type="entry name" value="PAS-like_dom_sf"/>
</dbReference>
<feature type="domain" description="PAC" evidence="10">
    <location>
        <begin position="214"/>
        <end position="267"/>
    </location>
</feature>
<evidence type="ECO:0000259" key="9">
    <source>
        <dbReference type="PROSITE" id="PS50112"/>
    </source>
</evidence>
<dbReference type="PANTHER" id="PTHR43304:SF1">
    <property type="entry name" value="PAC DOMAIN-CONTAINING PROTEIN"/>
    <property type="match status" value="1"/>
</dbReference>
<organism evidence="11">
    <name type="scientific">uncultured Desulfobacterium sp</name>
    <dbReference type="NCBI Taxonomy" id="201089"/>
    <lineage>
        <taxon>Bacteria</taxon>
        <taxon>Pseudomonadati</taxon>
        <taxon>Thermodesulfobacteriota</taxon>
        <taxon>Desulfobacteria</taxon>
        <taxon>Desulfobacterales</taxon>
        <taxon>Desulfobacteriaceae</taxon>
        <taxon>Desulfobacterium</taxon>
        <taxon>environmental samples</taxon>
    </lineage>
</organism>
<dbReference type="Pfam" id="PF08447">
    <property type="entry name" value="PAS_3"/>
    <property type="match status" value="1"/>
</dbReference>
<feature type="domain" description="PAS" evidence="9">
    <location>
        <begin position="139"/>
        <end position="211"/>
    </location>
</feature>
<dbReference type="PROSITE" id="PS50110">
    <property type="entry name" value="RESPONSE_REGULATORY"/>
    <property type="match status" value="1"/>
</dbReference>
<dbReference type="InterPro" id="IPR000700">
    <property type="entry name" value="PAS-assoc_C"/>
</dbReference>
<feature type="domain" description="PAS" evidence="9">
    <location>
        <begin position="268"/>
        <end position="338"/>
    </location>
</feature>
<dbReference type="SUPFAM" id="SSF52172">
    <property type="entry name" value="CheY-like"/>
    <property type="match status" value="1"/>
</dbReference>
<keyword evidence="4" id="KW-0808">Transferase</keyword>
<dbReference type="InterPro" id="IPR013655">
    <property type="entry name" value="PAS_fold_3"/>
</dbReference>
<dbReference type="SMART" id="SM00448">
    <property type="entry name" value="REC"/>
    <property type="match status" value="1"/>
</dbReference>
<sequence>MKKTSILIVEDTPVVSLALEAGLKNHGYLVSAIVTSGEQTIQKVRENSPDIVLMDIEIEGNMDGIETAEIIRSDFDIPVIFLTAYADEERIERAKLTMPYGYILKPFRTRDVNISIDMALYVAKIEKEQKQLQESLREKTELLERTLEATTEGIWTYNIQTNELEVSHRSYILLGYDPYEFPADIISWRKIIHPDDLSLMSDIIDNLKESSEAHKNAFRIRHKSGDYCWIRTRVKVVERDKYGNPVLVIGNHDDITQRKQAEDRVKNQNLFLQMLIDTLPVSVFYKNTDGVYTGCNDSYARFLGLSKEMITGKSVYQLFPQDLADKYNEMDKKLLKEQEIQHYESQMTHADGTRHDVLIRKATYHDESGTVIGIIGIMIDLSSQKKVEAVLREREELFRQLFDNMKESVAIYKPVENGQDFIFVDFNNTGLLFGEKTQ</sequence>
<dbReference type="PANTHER" id="PTHR43304">
    <property type="entry name" value="PHYTOCHROME-LIKE PROTEIN CPH1"/>
    <property type="match status" value="1"/>
</dbReference>
<dbReference type="SMART" id="SM00091">
    <property type="entry name" value="PAS"/>
    <property type="match status" value="2"/>
</dbReference>